<dbReference type="Gene3D" id="3.90.50.10">
    <property type="entry name" value="Photosynthetic Reaction Center, subunit H, domain 2"/>
    <property type="match status" value="1"/>
</dbReference>
<dbReference type="AlphaFoldDB" id="A0A918B0G7"/>
<reference evidence="1" key="2">
    <citation type="submission" date="2020-09" db="EMBL/GenBank/DDBJ databases">
        <authorList>
            <person name="Sun Q."/>
            <person name="Ohkuma M."/>
        </authorList>
    </citation>
    <scope>NUCLEOTIDE SEQUENCE</scope>
    <source>
        <strain evidence="1">JCM 4335</strain>
    </source>
</reference>
<dbReference type="InterPro" id="IPR011033">
    <property type="entry name" value="PRC_barrel-like_sf"/>
</dbReference>
<dbReference type="InterPro" id="IPR014747">
    <property type="entry name" value="Bac_photo_RC_H_C"/>
</dbReference>
<protein>
    <recommendedName>
        <fullName evidence="3">PRC domain containing protein</fullName>
    </recommendedName>
</protein>
<dbReference type="RefSeq" id="WP_189533560.1">
    <property type="nucleotide sequence ID" value="NZ_BMSV01000005.1"/>
</dbReference>
<dbReference type="SUPFAM" id="SSF50346">
    <property type="entry name" value="PRC-barrel domain"/>
    <property type="match status" value="1"/>
</dbReference>
<evidence type="ECO:0000313" key="1">
    <source>
        <dbReference type="EMBL" id="GGQ08089.1"/>
    </source>
</evidence>
<sequence>MHTDIWACPEAANYTPGTDLTGYKVEATDGSVGKVDKHSAEVGACYLVVDTGPWIFGRQVLLPAGIISSVDGEQRTVHVSRTKEEIKDAPEYVPDRHDHDGGHRMEFSDYYLAFFR</sequence>
<keyword evidence="2" id="KW-1185">Reference proteome</keyword>
<name>A0A918B0G7_9ACTN</name>
<accession>A0A918B0G7</accession>
<gene>
    <name evidence="1" type="ORF">GCM10010249_28110</name>
</gene>
<dbReference type="GO" id="GO:0019684">
    <property type="term" value="P:photosynthesis, light reaction"/>
    <property type="evidence" value="ECO:0007669"/>
    <property type="project" value="InterPro"/>
</dbReference>
<reference evidence="1" key="1">
    <citation type="journal article" date="2014" name="Int. J. Syst. Evol. Microbiol.">
        <title>Complete genome sequence of Corynebacterium casei LMG S-19264T (=DSM 44701T), isolated from a smear-ripened cheese.</title>
        <authorList>
            <consortium name="US DOE Joint Genome Institute (JGI-PGF)"/>
            <person name="Walter F."/>
            <person name="Albersmeier A."/>
            <person name="Kalinowski J."/>
            <person name="Ruckert C."/>
        </authorList>
    </citation>
    <scope>NUCLEOTIDE SEQUENCE</scope>
    <source>
        <strain evidence="1">JCM 4335</strain>
    </source>
</reference>
<evidence type="ECO:0000313" key="2">
    <source>
        <dbReference type="Proteomes" id="UP000654123"/>
    </source>
</evidence>
<organism evidence="1 2">
    <name type="scientific">Streptomyces roseolilacinus</name>
    <dbReference type="NCBI Taxonomy" id="66904"/>
    <lineage>
        <taxon>Bacteria</taxon>
        <taxon>Bacillati</taxon>
        <taxon>Actinomycetota</taxon>
        <taxon>Actinomycetes</taxon>
        <taxon>Kitasatosporales</taxon>
        <taxon>Streptomycetaceae</taxon>
        <taxon>Streptomyces</taxon>
    </lineage>
</organism>
<dbReference type="GO" id="GO:0030077">
    <property type="term" value="C:plasma membrane light-harvesting complex"/>
    <property type="evidence" value="ECO:0007669"/>
    <property type="project" value="InterPro"/>
</dbReference>
<evidence type="ECO:0008006" key="3">
    <source>
        <dbReference type="Google" id="ProtNLM"/>
    </source>
</evidence>
<dbReference type="Proteomes" id="UP000654123">
    <property type="component" value="Unassembled WGS sequence"/>
</dbReference>
<comment type="caution">
    <text evidence="1">The sequence shown here is derived from an EMBL/GenBank/DDBJ whole genome shotgun (WGS) entry which is preliminary data.</text>
</comment>
<dbReference type="EMBL" id="BMSV01000005">
    <property type="protein sequence ID" value="GGQ08089.1"/>
    <property type="molecule type" value="Genomic_DNA"/>
</dbReference>
<proteinExistence type="predicted"/>